<dbReference type="Pfam" id="PF07498">
    <property type="entry name" value="Rho_N"/>
    <property type="match status" value="1"/>
</dbReference>
<dbReference type="EMBL" id="CP017675">
    <property type="protein sequence ID" value="APB33889.1"/>
    <property type="molecule type" value="Genomic_DNA"/>
</dbReference>
<dbReference type="RefSeq" id="WP_071454411.1">
    <property type="nucleotide sequence ID" value="NZ_CP017675.1"/>
</dbReference>
<evidence type="ECO:0000313" key="2">
    <source>
        <dbReference type="EMBL" id="APB33889.1"/>
    </source>
</evidence>
<keyword evidence="3" id="KW-1185">Reference proteome</keyword>
<dbReference type="KEGG" id="glt:GlitD10_1566"/>
<accession>A0A1J0AD93</accession>
<reference evidence="2 3" key="1">
    <citation type="submission" date="2016-10" db="EMBL/GenBank/DDBJ databases">
        <title>Description of Gloeomargarita lithophora gen. nov., sp. nov., a thylakoid-bearing basal-branching cyanobacterium with intracellular carbonates, and proposal for Gloeomargaritales ord. nov.</title>
        <authorList>
            <person name="Moreira D."/>
            <person name="Tavera R."/>
            <person name="Benzerara K."/>
            <person name="Skouri-Panet F."/>
            <person name="Couradeau E."/>
            <person name="Gerard E."/>
            <person name="Loussert C."/>
            <person name="Novelo E."/>
            <person name="Zivanovic Y."/>
            <person name="Lopez-Garcia P."/>
        </authorList>
    </citation>
    <scope>NUCLEOTIDE SEQUENCE [LARGE SCALE GENOMIC DNA]</scope>
    <source>
        <strain evidence="2 3">D10</strain>
    </source>
</reference>
<evidence type="ECO:0000313" key="3">
    <source>
        <dbReference type="Proteomes" id="UP000180235"/>
    </source>
</evidence>
<sequence>MINSNLVGNLIYLYLDEIEITSGTDSPEFLIRATAKLLQQSGGRNWLPIVVKITEGGKYQVIGNSFVYAVAQDASLERVWCVVADDKEETAFLSRVLAKEQAPKMNLSTATRDEIMAALQFLIESPNSLLKGIQLDVATNLIDEASDRKYWKDFEPITKLKCGITKTKIDALKTIFYLTPELSPVIPTETRTDDNISKMTVAQLRKLAKERDIAGTSKMNKADLLKVLKQ</sequence>
<gene>
    <name evidence="2" type="ORF">GlitD10_1566</name>
</gene>
<evidence type="ECO:0000259" key="1">
    <source>
        <dbReference type="Pfam" id="PF07498"/>
    </source>
</evidence>
<dbReference type="AlphaFoldDB" id="A0A1J0AD93"/>
<proteinExistence type="predicted"/>
<name>A0A1J0AD93_9CYAN</name>
<dbReference type="GO" id="GO:0006353">
    <property type="term" value="P:DNA-templated transcription termination"/>
    <property type="evidence" value="ECO:0007669"/>
    <property type="project" value="InterPro"/>
</dbReference>
<dbReference type="OrthoDB" id="482313at2"/>
<dbReference type="InterPro" id="IPR011112">
    <property type="entry name" value="Rho-like_N"/>
</dbReference>
<dbReference type="Proteomes" id="UP000180235">
    <property type="component" value="Chromosome"/>
</dbReference>
<protein>
    <recommendedName>
        <fullName evidence="1">Rho termination factor-like N-terminal domain-containing protein</fullName>
    </recommendedName>
</protein>
<feature type="domain" description="Rho termination factor-like N-terminal" evidence="1">
    <location>
        <begin position="198"/>
        <end position="229"/>
    </location>
</feature>
<organism evidence="2 3">
    <name type="scientific">Gloeomargarita lithophora Alchichica-D10</name>
    <dbReference type="NCBI Taxonomy" id="1188229"/>
    <lineage>
        <taxon>Bacteria</taxon>
        <taxon>Bacillati</taxon>
        <taxon>Cyanobacteriota</taxon>
        <taxon>Cyanophyceae</taxon>
        <taxon>Gloeomargaritales</taxon>
        <taxon>Gloeomargaritaceae</taxon>
        <taxon>Gloeomargarita</taxon>
    </lineage>
</organism>
<dbReference type="STRING" id="1188229.GlitD10_1566"/>